<name>A0ABN8JIF7_9HYPH</name>
<sequence length="42" mass="4214">MLIAAVISHCIEQSVKGPMGWGEAGMGNALITGVPYAVRGAG</sequence>
<gene>
    <name evidence="1" type="ORF">MES4922_180037</name>
</gene>
<comment type="caution">
    <text evidence="1">The sequence shown here is derived from an EMBL/GenBank/DDBJ whole genome shotgun (WGS) entry which is preliminary data.</text>
</comment>
<dbReference type="Proteomes" id="UP001152604">
    <property type="component" value="Unassembled WGS sequence"/>
</dbReference>
<protein>
    <submittedName>
        <fullName evidence="1">Uncharacterized protein</fullName>
    </submittedName>
</protein>
<keyword evidence="2" id="KW-1185">Reference proteome</keyword>
<organism evidence="1 2">
    <name type="scientific">Mesorhizobium ventifaucium</name>
    <dbReference type="NCBI Taxonomy" id="666020"/>
    <lineage>
        <taxon>Bacteria</taxon>
        <taxon>Pseudomonadati</taxon>
        <taxon>Pseudomonadota</taxon>
        <taxon>Alphaproteobacteria</taxon>
        <taxon>Hyphomicrobiales</taxon>
        <taxon>Phyllobacteriaceae</taxon>
        <taxon>Mesorhizobium</taxon>
    </lineage>
</organism>
<evidence type="ECO:0000313" key="2">
    <source>
        <dbReference type="Proteomes" id="UP001152604"/>
    </source>
</evidence>
<proteinExistence type="predicted"/>
<dbReference type="EMBL" id="CAKXZS010000010">
    <property type="protein sequence ID" value="CAH2396909.1"/>
    <property type="molecule type" value="Genomic_DNA"/>
</dbReference>
<accession>A0ABN8JIF7</accession>
<evidence type="ECO:0000313" key="1">
    <source>
        <dbReference type="EMBL" id="CAH2396909.1"/>
    </source>
</evidence>
<reference evidence="1" key="1">
    <citation type="submission" date="2022-03" db="EMBL/GenBank/DDBJ databases">
        <authorList>
            <person name="Brunel B."/>
        </authorList>
    </citation>
    <scope>NUCLEOTIDE SEQUENCE</scope>
    <source>
        <strain evidence="1">STM4922sample</strain>
    </source>
</reference>